<dbReference type="Pfam" id="PF03006">
    <property type="entry name" value="HlyIII"/>
    <property type="match status" value="1"/>
</dbReference>
<protein>
    <submittedName>
        <fullName evidence="7">Hemolysin III family protein</fullName>
    </submittedName>
</protein>
<dbReference type="AlphaFoldDB" id="A0A4Q9GPP0"/>
<evidence type="ECO:0000256" key="4">
    <source>
        <dbReference type="ARBA" id="ARBA00023136"/>
    </source>
</evidence>
<dbReference type="PANTHER" id="PTHR20855">
    <property type="entry name" value="ADIPOR/PROGESTIN RECEPTOR-RELATED"/>
    <property type="match status" value="1"/>
</dbReference>
<proteinExistence type="predicted"/>
<reference evidence="7 8" key="1">
    <citation type="submission" date="2019-02" db="EMBL/GenBank/DDBJ databases">
        <title>Hansschlegelia quercus sp. nov., a novel methylotrophic bacterium from buds of oak (Quercus robur L.).</title>
        <authorList>
            <person name="Agafonova N.V."/>
            <person name="Kaparullina E.N."/>
            <person name="Grouzdev D.S."/>
            <person name="Doronina N.V."/>
        </authorList>
    </citation>
    <scope>NUCLEOTIDE SEQUENCE [LARGE SCALE GENOMIC DNA]</scope>
    <source>
        <strain evidence="7 8">Dub</strain>
    </source>
</reference>
<dbReference type="RefSeq" id="WP_131001446.1">
    <property type="nucleotide sequence ID" value="NZ_JBHSZR010000002.1"/>
</dbReference>
<evidence type="ECO:0000256" key="5">
    <source>
        <dbReference type="PIRSR" id="PIRSR604254-1"/>
    </source>
</evidence>
<evidence type="ECO:0000256" key="1">
    <source>
        <dbReference type="ARBA" id="ARBA00004141"/>
    </source>
</evidence>
<feature type="transmembrane region" description="Helical" evidence="6">
    <location>
        <begin position="150"/>
        <end position="167"/>
    </location>
</feature>
<dbReference type="GO" id="GO:0046872">
    <property type="term" value="F:metal ion binding"/>
    <property type="evidence" value="ECO:0007669"/>
    <property type="project" value="UniProtKB-KW"/>
</dbReference>
<dbReference type="EMBL" id="SIUB01000001">
    <property type="protein sequence ID" value="TBN55195.1"/>
    <property type="molecule type" value="Genomic_DNA"/>
</dbReference>
<feature type="transmembrane region" description="Helical" evidence="6">
    <location>
        <begin position="101"/>
        <end position="120"/>
    </location>
</feature>
<keyword evidence="4 6" id="KW-0472">Membrane</keyword>
<keyword evidence="2 6" id="KW-0812">Transmembrane</keyword>
<dbReference type="PANTHER" id="PTHR20855:SF3">
    <property type="entry name" value="LD03007P"/>
    <property type="match status" value="1"/>
</dbReference>
<feature type="transmembrane region" description="Helical" evidence="6">
    <location>
        <begin position="126"/>
        <end position="143"/>
    </location>
</feature>
<feature type="transmembrane region" description="Helical" evidence="6">
    <location>
        <begin position="33"/>
        <end position="57"/>
    </location>
</feature>
<accession>A0A4Q9GPP0</accession>
<evidence type="ECO:0000256" key="2">
    <source>
        <dbReference type="ARBA" id="ARBA00022692"/>
    </source>
</evidence>
<dbReference type="OrthoDB" id="9813689at2"/>
<keyword evidence="5" id="KW-0479">Metal-binding</keyword>
<evidence type="ECO:0000256" key="6">
    <source>
        <dbReference type="SAM" id="Phobius"/>
    </source>
</evidence>
<evidence type="ECO:0000313" key="8">
    <source>
        <dbReference type="Proteomes" id="UP000291613"/>
    </source>
</evidence>
<comment type="caution">
    <text evidence="7">The sequence shown here is derived from an EMBL/GenBank/DDBJ whole genome shotgun (WGS) entry which is preliminary data.</text>
</comment>
<dbReference type="InterPro" id="IPR004254">
    <property type="entry name" value="AdipoR/HlyIII-related"/>
</dbReference>
<keyword evidence="5" id="KW-0862">Zinc</keyword>
<gene>
    <name evidence="7" type="ORF">EYR15_03405</name>
</gene>
<keyword evidence="3 6" id="KW-1133">Transmembrane helix</keyword>
<evidence type="ECO:0000313" key="7">
    <source>
        <dbReference type="EMBL" id="TBN55195.1"/>
    </source>
</evidence>
<dbReference type="GO" id="GO:0016020">
    <property type="term" value="C:membrane"/>
    <property type="evidence" value="ECO:0007669"/>
    <property type="project" value="UniProtKB-SubCell"/>
</dbReference>
<organism evidence="7 8">
    <name type="scientific">Hansschlegelia quercus</name>
    <dbReference type="NCBI Taxonomy" id="2528245"/>
    <lineage>
        <taxon>Bacteria</taxon>
        <taxon>Pseudomonadati</taxon>
        <taxon>Pseudomonadota</taxon>
        <taxon>Alphaproteobacteria</taxon>
        <taxon>Hyphomicrobiales</taxon>
        <taxon>Methylopilaceae</taxon>
        <taxon>Hansschlegelia</taxon>
    </lineage>
</organism>
<name>A0A4Q9GPP0_9HYPH</name>
<feature type="transmembrane region" description="Helical" evidence="6">
    <location>
        <begin position="69"/>
        <end position="89"/>
    </location>
</feature>
<evidence type="ECO:0000256" key="3">
    <source>
        <dbReference type="ARBA" id="ARBA00022989"/>
    </source>
</evidence>
<comment type="subcellular location">
    <subcellularLocation>
        <location evidence="1">Membrane</location>
        <topology evidence="1">Multi-pass membrane protein</topology>
    </subcellularLocation>
</comment>
<feature type="transmembrane region" description="Helical" evidence="6">
    <location>
        <begin position="206"/>
        <end position="226"/>
    </location>
</feature>
<keyword evidence="8" id="KW-1185">Reference proteome</keyword>
<dbReference type="Proteomes" id="UP000291613">
    <property type="component" value="Unassembled WGS sequence"/>
</dbReference>
<feature type="transmembrane region" description="Helical" evidence="6">
    <location>
        <begin position="179"/>
        <end position="199"/>
    </location>
</feature>
<feature type="binding site" evidence="5">
    <location>
        <position position="209"/>
    </location>
    <ligand>
        <name>Zn(2+)</name>
        <dbReference type="ChEBI" id="CHEBI:29105"/>
    </ligand>
</feature>
<sequence>MPATRSDLPEADSGVPSTRFRGEISWPYSRRELFADGAVHAVGLILVIAGSVMLSFAMRVAPTADRAAVSAYLASLVASFAASAAYNLWPVSRAKWVLRRLDQSAIYLLIAGTYTPLLAAMNSWRALVAVWIVALFGVLLRLARPDRYDRLAIGLYLLLGWSGIVMVDEALSSLPSQVLWLVAAGGLTYTAGVIFHVWSSLRFQNAVWHAFVLAAASTHFVAIWLVGTSAT</sequence>